<proteinExistence type="predicted"/>
<dbReference type="AlphaFoldDB" id="A0A2N8UE10"/>
<gene>
    <name evidence="1" type="ORF">SRS1_17069</name>
</gene>
<protein>
    <submittedName>
        <fullName evidence="1">Uncharacterized protein</fullName>
    </submittedName>
</protein>
<organism evidence="1 2">
    <name type="scientific">Sporisorium reilianum f. sp. reilianum</name>
    <dbReference type="NCBI Taxonomy" id="72559"/>
    <lineage>
        <taxon>Eukaryota</taxon>
        <taxon>Fungi</taxon>
        <taxon>Dikarya</taxon>
        <taxon>Basidiomycota</taxon>
        <taxon>Ustilaginomycotina</taxon>
        <taxon>Ustilaginomycetes</taxon>
        <taxon>Ustilaginales</taxon>
        <taxon>Ustilaginaceae</taxon>
        <taxon>Sporisorium</taxon>
    </lineage>
</organism>
<dbReference type="EMBL" id="LT795059">
    <property type="protein sequence ID" value="SJX62988.1"/>
    <property type="molecule type" value="Genomic_DNA"/>
</dbReference>
<sequence length="166" mass="17976">MVGRSLNCPSLCLFCEEGPTWQNVVDSDEILMRSKRGGSCCGALWSSHVPASVSLPFVQIPVQAGTLYQSKASCCAVRRRPICIHPTTEQLVVSKCRLWCASSRTLEFNLSFAGIVDTRCTATTNPTTAEGEGRREQPRFARLVVLEASRQASMTPPAEGPGSSII</sequence>
<accession>A0A2N8UE10</accession>
<evidence type="ECO:0000313" key="1">
    <source>
        <dbReference type="EMBL" id="SJX62988.1"/>
    </source>
</evidence>
<reference evidence="1 2" key="1">
    <citation type="submission" date="2017-02" db="EMBL/GenBank/DDBJ databases">
        <authorList>
            <person name="Peterson S.W."/>
        </authorList>
    </citation>
    <scope>NUCLEOTIDE SEQUENCE [LARGE SCALE GENOMIC DNA]</scope>
    <source>
        <strain evidence="1 2">SRS1_H2-8</strain>
    </source>
</reference>
<evidence type="ECO:0000313" key="2">
    <source>
        <dbReference type="Proteomes" id="UP000239563"/>
    </source>
</evidence>
<dbReference type="Proteomes" id="UP000239563">
    <property type="component" value="Chromosome VI"/>
</dbReference>
<name>A0A2N8UE10_9BASI</name>